<keyword evidence="1" id="KW-0732">Signal</keyword>
<evidence type="ECO:0000259" key="2">
    <source>
        <dbReference type="Pfam" id="PF01841"/>
    </source>
</evidence>
<dbReference type="Gene3D" id="3.10.620.30">
    <property type="match status" value="1"/>
</dbReference>
<name>A0ABT1SYD3_9SPHI</name>
<dbReference type="Gene3D" id="2.60.40.3140">
    <property type="match status" value="1"/>
</dbReference>
<sequence length="656" mass="75172">MHKFLLNLLVFISFTTLVQAQNFQYGKFTVEEMQQKNYKNDTSAHAFVLEEFGSTRIDVGADDAIKTSFKYHVRIKILDSKGFDKGTIKIPFYDSEDTHDEVTDIKGVTTYMENDGSIKKAELESSKIFTTTENKYWKQIKFAMPNLRNGCIIEYTYTKIIPGFWRFPSWEFQDDIPKAYSEYEVHIPAFWTYNAMIRGSLKLTKNKADIEKECFNSHGSKSDCSFLTYGMADIPAFIEEDNMTSPKNFLSAIYFNLESWTNPYTSVKKKETKEWKDIDYNLKHSEYFGSQIKKDLLKPYIAPVIVGKTTEMEKAIAVYTYIQKTIKWNEIHSKYSDGVRKALDKHTGDVADINLCLVAALNSAGVKTEAVLLSTRNNGLINRLYPVENEFNYIIAKANIGTEVYLLDATDPMLPFGMLPLKCLNDQGRVMSFDKPSYWIDLVANQKRSSTSALDLTLQPNGKLKGTITTYSMGYEAYEKRKAIKKFNTLDEFIENLDEKLGKIKILKSNITNLDSLDKPLGEQYEVEIDVFDNLNHNRLAFNPVIVNRYVTNPFKLEERNYPVDWGMPSSSRYMLVMHLPEGYGIESSPQGAAISLPNKGGKFITEFTGDGSTFTYSNVIQLDKSIYAPEEYPYLKELYNKIIASEKAEIVFKKK</sequence>
<evidence type="ECO:0000313" key="5">
    <source>
        <dbReference type="Proteomes" id="UP001204376"/>
    </source>
</evidence>
<protein>
    <submittedName>
        <fullName evidence="4">DUF3857 domain-containing protein</fullName>
    </submittedName>
</protein>
<keyword evidence="5" id="KW-1185">Reference proteome</keyword>
<reference evidence="4 5" key="1">
    <citation type="submission" date="2022-07" db="EMBL/GenBank/DDBJ databases">
        <title>Mucilaginibacter sp. JC4.</title>
        <authorList>
            <person name="Le V."/>
            <person name="Ko S.-R."/>
            <person name="Ahn C.-Y."/>
            <person name="Oh H.-M."/>
        </authorList>
    </citation>
    <scope>NUCLEOTIDE SEQUENCE [LARGE SCALE GENOMIC DNA]</scope>
    <source>
        <strain evidence="4 5">JC4</strain>
    </source>
</reference>
<dbReference type="Pfam" id="PF12969">
    <property type="entry name" value="DUF3857"/>
    <property type="match status" value="1"/>
</dbReference>
<gene>
    <name evidence="4" type="ORF">NPE20_05310</name>
</gene>
<accession>A0ABT1SYD3</accession>
<dbReference type="RefSeq" id="WP_256537566.1">
    <property type="nucleotide sequence ID" value="NZ_JANHOH010000001.1"/>
</dbReference>
<dbReference type="InterPro" id="IPR002931">
    <property type="entry name" value="Transglutaminase-like"/>
</dbReference>
<evidence type="ECO:0000259" key="3">
    <source>
        <dbReference type="Pfam" id="PF12969"/>
    </source>
</evidence>
<feature type="domain" description="DUF3857" evidence="3">
    <location>
        <begin position="68"/>
        <end position="192"/>
    </location>
</feature>
<organism evidence="4 5">
    <name type="scientific">Mucilaginibacter aquariorum</name>
    <dbReference type="NCBI Taxonomy" id="2967225"/>
    <lineage>
        <taxon>Bacteria</taxon>
        <taxon>Pseudomonadati</taxon>
        <taxon>Bacteroidota</taxon>
        <taxon>Sphingobacteriia</taxon>
        <taxon>Sphingobacteriales</taxon>
        <taxon>Sphingobacteriaceae</taxon>
        <taxon>Mucilaginibacter</taxon>
    </lineage>
</organism>
<dbReference type="Pfam" id="PF01841">
    <property type="entry name" value="Transglut_core"/>
    <property type="match status" value="1"/>
</dbReference>
<dbReference type="Gene3D" id="2.60.120.1130">
    <property type="match status" value="1"/>
</dbReference>
<dbReference type="InterPro" id="IPR024618">
    <property type="entry name" value="DUF3857"/>
</dbReference>
<feature type="domain" description="Transglutaminase-like" evidence="2">
    <location>
        <begin position="303"/>
        <end position="376"/>
    </location>
</feature>
<feature type="chain" id="PRO_5047096965" evidence="1">
    <location>
        <begin position="21"/>
        <end position="656"/>
    </location>
</feature>
<proteinExistence type="predicted"/>
<evidence type="ECO:0000256" key="1">
    <source>
        <dbReference type="SAM" id="SignalP"/>
    </source>
</evidence>
<dbReference type="EMBL" id="JANHOH010000001">
    <property type="protein sequence ID" value="MCQ6957360.1"/>
    <property type="molecule type" value="Genomic_DNA"/>
</dbReference>
<comment type="caution">
    <text evidence="4">The sequence shown here is derived from an EMBL/GenBank/DDBJ whole genome shotgun (WGS) entry which is preliminary data.</text>
</comment>
<evidence type="ECO:0000313" key="4">
    <source>
        <dbReference type="EMBL" id="MCQ6957360.1"/>
    </source>
</evidence>
<dbReference type="Proteomes" id="UP001204376">
    <property type="component" value="Unassembled WGS sequence"/>
</dbReference>
<feature type="signal peptide" evidence="1">
    <location>
        <begin position="1"/>
        <end position="20"/>
    </location>
</feature>